<reference evidence="2" key="1">
    <citation type="submission" date="2011-07" db="EMBL/GenBank/DDBJ databases">
        <authorList>
            <consortium name="Caenorhabditis brenneri Sequencing and Analysis Consortium"/>
            <person name="Wilson R.K."/>
        </authorList>
    </citation>
    <scope>NUCLEOTIDE SEQUENCE [LARGE SCALE GENOMIC DNA]</scope>
    <source>
        <strain evidence="2">PB2801</strain>
    </source>
</reference>
<dbReference type="InterPro" id="IPR036249">
    <property type="entry name" value="Thioredoxin-like_sf"/>
</dbReference>
<accession>G0NVV0</accession>
<dbReference type="AlphaFoldDB" id="G0NVV0"/>
<sequence>MPVVTVETNEDLLREYQAAGETPVIFYFYSDGNLLCDDTNGLFNQIANEYSQVNTVCVNFLCENILEGTDFTVNSTPTVIVGINGIESCEDKLVEWQITEESLHNLFQKYSG</sequence>
<dbReference type="SUPFAM" id="SSF52833">
    <property type="entry name" value="Thioredoxin-like"/>
    <property type="match status" value="1"/>
</dbReference>
<protein>
    <recommendedName>
        <fullName evidence="3">Thioredoxin domain-containing protein</fullName>
    </recommendedName>
</protein>
<name>G0NVV0_CAEBE</name>
<dbReference type="EMBL" id="GL379959">
    <property type="protein sequence ID" value="EGT38495.1"/>
    <property type="molecule type" value="Genomic_DNA"/>
</dbReference>
<organism evidence="2">
    <name type="scientific">Caenorhabditis brenneri</name>
    <name type="common">Nematode worm</name>
    <dbReference type="NCBI Taxonomy" id="135651"/>
    <lineage>
        <taxon>Eukaryota</taxon>
        <taxon>Metazoa</taxon>
        <taxon>Ecdysozoa</taxon>
        <taxon>Nematoda</taxon>
        <taxon>Chromadorea</taxon>
        <taxon>Rhabditida</taxon>
        <taxon>Rhabditina</taxon>
        <taxon>Rhabditomorpha</taxon>
        <taxon>Rhabditoidea</taxon>
        <taxon>Rhabditidae</taxon>
        <taxon>Peloderinae</taxon>
        <taxon>Caenorhabditis</taxon>
    </lineage>
</organism>
<proteinExistence type="predicted"/>
<evidence type="ECO:0000313" key="1">
    <source>
        <dbReference type="EMBL" id="EGT38495.1"/>
    </source>
</evidence>
<dbReference type="InParanoid" id="G0NVV0"/>
<evidence type="ECO:0008006" key="3">
    <source>
        <dbReference type="Google" id="ProtNLM"/>
    </source>
</evidence>
<dbReference type="OrthoDB" id="5788591at2759"/>
<evidence type="ECO:0000313" key="2">
    <source>
        <dbReference type="Proteomes" id="UP000008068"/>
    </source>
</evidence>
<dbReference type="HOGENOM" id="CLU_2148194_0_0_1"/>
<dbReference type="Proteomes" id="UP000008068">
    <property type="component" value="Unassembled WGS sequence"/>
</dbReference>
<keyword evidence="2" id="KW-1185">Reference proteome</keyword>
<dbReference type="eggNOG" id="ENOG502TIC2">
    <property type="taxonomic scope" value="Eukaryota"/>
</dbReference>
<gene>
    <name evidence="1" type="ORF">CAEBREN_14882</name>
</gene>
<dbReference type="OMA" id="WQITEES"/>
<dbReference type="Gene3D" id="3.40.30.10">
    <property type="entry name" value="Glutaredoxin"/>
    <property type="match status" value="1"/>
</dbReference>